<evidence type="ECO:0000259" key="2">
    <source>
        <dbReference type="Pfam" id="PF11268"/>
    </source>
</evidence>
<dbReference type="Pfam" id="PF11268">
    <property type="entry name" value="DUF3071"/>
    <property type="match status" value="1"/>
</dbReference>
<name>A0ABS7S5U0_9MICO</name>
<organism evidence="3 4">
    <name type="scientific">Occultella gossypii</name>
    <dbReference type="NCBI Taxonomy" id="2800820"/>
    <lineage>
        <taxon>Bacteria</taxon>
        <taxon>Bacillati</taxon>
        <taxon>Actinomycetota</taxon>
        <taxon>Actinomycetes</taxon>
        <taxon>Micrococcales</taxon>
        <taxon>Ruaniaceae</taxon>
        <taxon>Occultella</taxon>
    </lineage>
</organism>
<protein>
    <submittedName>
        <fullName evidence="3">DUF3071 domain-containing protein</fullName>
    </submittedName>
</protein>
<evidence type="ECO:0000313" key="3">
    <source>
        <dbReference type="EMBL" id="MBZ2195652.1"/>
    </source>
</evidence>
<keyword evidence="4" id="KW-1185">Reference proteome</keyword>
<feature type="compositionally biased region" description="Acidic residues" evidence="1">
    <location>
        <begin position="237"/>
        <end position="246"/>
    </location>
</feature>
<reference evidence="3 4" key="1">
    <citation type="submission" date="2021-04" db="EMBL/GenBank/DDBJ databases">
        <title>Ruania sp. nov., isolated from sandy soil of mangrove forest.</title>
        <authorList>
            <person name="Ge X."/>
            <person name="Huang R."/>
            <person name="Liu W."/>
        </authorList>
    </citation>
    <scope>NUCLEOTIDE SEQUENCE [LARGE SCALE GENOMIC DNA]</scope>
    <source>
        <strain evidence="3 4">N2-46</strain>
    </source>
</reference>
<dbReference type="EMBL" id="JAGSHT010000005">
    <property type="protein sequence ID" value="MBZ2195652.1"/>
    <property type="molecule type" value="Genomic_DNA"/>
</dbReference>
<feature type="compositionally biased region" description="Basic residues" evidence="1">
    <location>
        <begin position="360"/>
        <end position="369"/>
    </location>
</feature>
<dbReference type="InterPro" id="IPR021421">
    <property type="entry name" value="DUF3071"/>
</dbReference>
<feature type="domain" description="DUF3071" evidence="2">
    <location>
        <begin position="1"/>
        <end position="163"/>
    </location>
</feature>
<dbReference type="NCBIfam" id="NF040712">
    <property type="entry name" value="SepH"/>
    <property type="match status" value="1"/>
</dbReference>
<sequence>MVELELVGIHADGEHLILIGPDGERHRLPIDDALRAAVRRDRPQLEKLRSDSALRPRDIQILIRAGASAEDIAGESGLAIEQIRRYEGPVIAEREHVARRARMLTIGRESGAPQLGDLVVDRLAARGVDADSIDWDARRRGSEPWELVARFIAGDRDREAVWQVDLASSMVTALDDESRWLSETDLSAPGPRRHLSAVRGARLYDVETDADIAPSLQAVDAVIRDSRPVAADHDEPAAPEEPDPDSQDTASGTEALLDHLTASRGVRQPVEMDDDGDEDERVPGVDGAGPAGERPGVAGDGVHEPMLWDDPPAAHPPASHPEEAQDAGVIDLPPHLADPAGGPAAGDDEEEPTGPAAAARNKRPRRNRRTSVPSWDEIVFGAKND</sequence>
<dbReference type="RefSeq" id="WP_223403778.1">
    <property type="nucleotide sequence ID" value="NZ_JAGSHT010000005.1"/>
</dbReference>
<dbReference type="Proteomes" id="UP000826651">
    <property type="component" value="Unassembled WGS sequence"/>
</dbReference>
<feature type="region of interest" description="Disordered" evidence="1">
    <location>
        <begin position="230"/>
        <end position="385"/>
    </location>
</feature>
<feature type="compositionally biased region" description="Acidic residues" evidence="1">
    <location>
        <begin position="271"/>
        <end position="280"/>
    </location>
</feature>
<proteinExistence type="predicted"/>
<dbReference type="InterPro" id="IPR047682">
    <property type="entry name" value="SepH-like"/>
</dbReference>
<comment type="caution">
    <text evidence="3">The sequence shown here is derived from an EMBL/GenBank/DDBJ whole genome shotgun (WGS) entry which is preliminary data.</text>
</comment>
<gene>
    <name evidence="3" type="ORF">KCQ71_05770</name>
</gene>
<accession>A0ABS7S5U0</accession>
<evidence type="ECO:0000313" key="4">
    <source>
        <dbReference type="Proteomes" id="UP000826651"/>
    </source>
</evidence>
<evidence type="ECO:0000256" key="1">
    <source>
        <dbReference type="SAM" id="MobiDB-lite"/>
    </source>
</evidence>